<dbReference type="PANTHER" id="PTHR11461">
    <property type="entry name" value="SERINE PROTEASE INHIBITOR, SERPIN"/>
    <property type="match status" value="1"/>
</dbReference>
<dbReference type="GO" id="GO:0004867">
    <property type="term" value="F:serine-type endopeptidase inhibitor activity"/>
    <property type="evidence" value="ECO:0007669"/>
    <property type="project" value="UniProtKB-KW"/>
</dbReference>
<keyword evidence="2" id="KW-0646">Protease inhibitor</keyword>
<dbReference type="SUPFAM" id="SSF56574">
    <property type="entry name" value="Serpins"/>
    <property type="match status" value="1"/>
</dbReference>
<dbReference type="SMART" id="SM00093">
    <property type="entry name" value="SERPIN"/>
    <property type="match status" value="1"/>
</dbReference>
<gene>
    <name evidence="8" type="primary">SPB8</name>
</gene>
<proteinExistence type="evidence at transcript level"/>
<accession>C1C2T6</accession>
<feature type="domain" description="Serpin" evidence="7">
    <location>
        <begin position="50"/>
        <end position="422"/>
    </location>
</feature>
<dbReference type="Gene3D" id="2.30.39.10">
    <property type="entry name" value="Alpha-1-antitrypsin, domain 1"/>
    <property type="match status" value="1"/>
</dbReference>
<reference evidence="8" key="1">
    <citation type="submission" date="2009-03" db="EMBL/GenBank/DDBJ databases">
        <title>Caligus clemensi ESTs and full-length cDNAs.</title>
        <authorList>
            <person name="Yasuike M."/>
            <person name="von Schalburg K."/>
            <person name="Cooper G."/>
            <person name="Leong J."/>
            <person name="Jones S.R.M."/>
            <person name="Koop B.F."/>
        </authorList>
    </citation>
    <scope>NUCLEOTIDE SEQUENCE</scope>
    <source>
        <tissue evidence="8">Whole</tissue>
    </source>
</reference>
<dbReference type="CDD" id="cd00172">
    <property type="entry name" value="serpin"/>
    <property type="match status" value="1"/>
</dbReference>
<dbReference type="InterPro" id="IPR023795">
    <property type="entry name" value="Serpin_CS"/>
</dbReference>
<evidence type="ECO:0000256" key="3">
    <source>
        <dbReference type="ARBA" id="ARBA00022900"/>
    </source>
</evidence>
<evidence type="ECO:0000256" key="2">
    <source>
        <dbReference type="ARBA" id="ARBA00022690"/>
    </source>
</evidence>
<name>C1C2T6_CALCM</name>
<evidence type="ECO:0000256" key="1">
    <source>
        <dbReference type="ARBA" id="ARBA00009500"/>
    </source>
</evidence>
<keyword evidence="3" id="KW-0722">Serine protease inhibitor</keyword>
<evidence type="ECO:0000259" key="7">
    <source>
        <dbReference type="SMART" id="SM00093"/>
    </source>
</evidence>
<keyword evidence="6" id="KW-0732">Signal</keyword>
<evidence type="ECO:0000256" key="4">
    <source>
        <dbReference type="RuleBase" id="RU000411"/>
    </source>
</evidence>
<dbReference type="InterPro" id="IPR000215">
    <property type="entry name" value="Serpin_fam"/>
</dbReference>
<feature type="region of interest" description="Disordered" evidence="5">
    <location>
        <begin position="424"/>
        <end position="462"/>
    </location>
</feature>
<dbReference type="PANTHER" id="PTHR11461:SF211">
    <property type="entry name" value="GH10112P-RELATED"/>
    <property type="match status" value="1"/>
</dbReference>
<dbReference type="Pfam" id="PF00079">
    <property type="entry name" value="Serpin"/>
    <property type="match status" value="1"/>
</dbReference>
<comment type="similarity">
    <text evidence="1 4">Belongs to the serpin family.</text>
</comment>
<evidence type="ECO:0000256" key="5">
    <source>
        <dbReference type="SAM" id="MobiDB-lite"/>
    </source>
</evidence>
<dbReference type="EMBL" id="BT081165">
    <property type="protein sequence ID" value="ACO15589.1"/>
    <property type="molecule type" value="mRNA"/>
</dbReference>
<dbReference type="PROSITE" id="PS00284">
    <property type="entry name" value="SERPIN"/>
    <property type="match status" value="1"/>
</dbReference>
<feature type="chain" id="PRO_5002907850" evidence="6">
    <location>
        <begin position="21"/>
        <end position="483"/>
    </location>
</feature>
<sequence>MKTRLLALLFVFNFLGVSFGRLNLPDDEILFLQARLRPFRLTSALGSFTRRTYDLLSRSSLHENLVFSPFSVHAATSMLFYGSQENSTTFEQLSDLLGLQARENYGDYLLNYLLVLLGYEQDFPQYVLNANRLYVDETVQLEPNFQGALERFYRAEAMKGNFATQGPETAREINDFIKNVTRGNIDKIIDPLDIDELTRLVIINAIYFKGAWLDSFDPKDTRPGTFTLASRQKVTHPKMMNRAGIYWISDADPVLGVDIIDIPYENQDFSMLLFIPNDPNDYSLTSLVDKLFSYEGPLFDDLYRRMINRKVNVTIPSFEIESSVDIAKTFIALGVTDVFDPVVANLYDISTNYKDLHVDYIRHKAHILVNEEGTEASGATAIIIGTRSSQSIISLSADRPFIYMIVDKRYNIALFMGKYMTPDDVPPPPSAPQNAEELSAPNRGRTDSSNTKGNAPKAKPGISFPFRARETLVLKKEHVIVNE</sequence>
<dbReference type="Gene3D" id="3.30.497.10">
    <property type="entry name" value="Antithrombin, subunit I, domain 2"/>
    <property type="match status" value="1"/>
</dbReference>
<dbReference type="AlphaFoldDB" id="C1C2T6"/>
<dbReference type="GO" id="GO:0005615">
    <property type="term" value="C:extracellular space"/>
    <property type="evidence" value="ECO:0007669"/>
    <property type="project" value="InterPro"/>
</dbReference>
<dbReference type="InterPro" id="IPR036186">
    <property type="entry name" value="Serpin_sf"/>
</dbReference>
<dbReference type="InterPro" id="IPR042185">
    <property type="entry name" value="Serpin_sf_2"/>
</dbReference>
<feature type="signal peptide" evidence="6">
    <location>
        <begin position="1"/>
        <end position="20"/>
    </location>
</feature>
<dbReference type="InterPro" id="IPR042178">
    <property type="entry name" value="Serpin_sf_1"/>
</dbReference>
<evidence type="ECO:0000256" key="6">
    <source>
        <dbReference type="SAM" id="SignalP"/>
    </source>
</evidence>
<organism evidence="8">
    <name type="scientific">Caligus clemensi</name>
    <name type="common">Sea louse</name>
    <dbReference type="NCBI Taxonomy" id="344056"/>
    <lineage>
        <taxon>Eukaryota</taxon>
        <taxon>Metazoa</taxon>
        <taxon>Ecdysozoa</taxon>
        <taxon>Arthropoda</taxon>
        <taxon>Crustacea</taxon>
        <taxon>Multicrustacea</taxon>
        <taxon>Hexanauplia</taxon>
        <taxon>Copepoda</taxon>
        <taxon>Siphonostomatoida</taxon>
        <taxon>Caligidae</taxon>
        <taxon>Caligus</taxon>
    </lineage>
</organism>
<protein>
    <submittedName>
        <fullName evidence="8">Serpin B8</fullName>
    </submittedName>
</protein>
<evidence type="ECO:0000313" key="8">
    <source>
        <dbReference type="EMBL" id="ACO15589.1"/>
    </source>
</evidence>
<dbReference type="InterPro" id="IPR023796">
    <property type="entry name" value="Serpin_dom"/>
</dbReference>